<dbReference type="PANTHER" id="PTHR47331">
    <property type="entry name" value="PHD-TYPE DOMAIN-CONTAINING PROTEIN"/>
    <property type="match status" value="1"/>
</dbReference>
<evidence type="ECO:0000313" key="2">
    <source>
        <dbReference type="EMBL" id="GFY67099.1"/>
    </source>
</evidence>
<dbReference type="EMBL" id="BMAV01016387">
    <property type="protein sequence ID" value="GFY67099.1"/>
    <property type="molecule type" value="Genomic_DNA"/>
</dbReference>
<gene>
    <name evidence="2" type="primary">AVEN_179368_1</name>
    <name evidence="2" type="ORF">TNIN_486481</name>
</gene>
<keyword evidence="3" id="KW-1185">Reference proteome</keyword>
<feature type="region of interest" description="Disordered" evidence="1">
    <location>
        <begin position="96"/>
        <end position="121"/>
    </location>
</feature>
<organism evidence="2 3">
    <name type="scientific">Trichonephila inaurata madagascariensis</name>
    <dbReference type="NCBI Taxonomy" id="2747483"/>
    <lineage>
        <taxon>Eukaryota</taxon>
        <taxon>Metazoa</taxon>
        <taxon>Ecdysozoa</taxon>
        <taxon>Arthropoda</taxon>
        <taxon>Chelicerata</taxon>
        <taxon>Arachnida</taxon>
        <taxon>Araneae</taxon>
        <taxon>Araneomorphae</taxon>
        <taxon>Entelegynae</taxon>
        <taxon>Araneoidea</taxon>
        <taxon>Nephilidae</taxon>
        <taxon>Trichonephila</taxon>
        <taxon>Trichonephila inaurata</taxon>
    </lineage>
</organism>
<evidence type="ECO:0000313" key="3">
    <source>
        <dbReference type="Proteomes" id="UP000886998"/>
    </source>
</evidence>
<reference evidence="2" key="1">
    <citation type="submission" date="2020-08" db="EMBL/GenBank/DDBJ databases">
        <title>Multicomponent nature underlies the extraordinary mechanical properties of spider dragline silk.</title>
        <authorList>
            <person name="Kono N."/>
            <person name="Nakamura H."/>
            <person name="Mori M."/>
            <person name="Yoshida Y."/>
            <person name="Ohtoshi R."/>
            <person name="Malay A.D."/>
            <person name="Moran D.A.P."/>
            <person name="Tomita M."/>
            <person name="Numata K."/>
            <person name="Arakawa K."/>
        </authorList>
    </citation>
    <scope>NUCLEOTIDE SEQUENCE</scope>
</reference>
<name>A0A8X7CD47_9ARAC</name>
<accession>A0A8X7CD47</accession>
<proteinExistence type="predicted"/>
<dbReference type="OrthoDB" id="6774508at2759"/>
<sequence length="121" mass="13880">MDLDRQTKTSTILEETDLAIGEKQPILLPEKSQFTELLVLREHIAVFHSVVSATLTQIKRTFWVPKARQLVVKRLIKRCAVFHEYAAKPADQVTAQLPRERITKSPPPLKSQASTFQDRFL</sequence>
<feature type="compositionally biased region" description="Polar residues" evidence="1">
    <location>
        <begin position="111"/>
        <end position="121"/>
    </location>
</feature>
<dbReference type="Proteomes" id="UP000886998">
    <property type="component" value="Unassembled WGS sequence"/>
</dbReference>
<evidence type="ECO:0000256" key="1">
    <source>
        <dbReference type="SAM" id="MobiDB-lite"/>
    </source>
</evidence>
<dbReference type="AlphaFoldDB" id="A0A8X7CD47"/>
<protein>
    <submittedName>
        <fullName evidence="2">Integrase catalytic domain-containing protein</fullName>
    </submittedName>
</protein>
<comment type="caution">
    <text evidence="2">The sequence shown here is derived from an EMBL/GenBank/DDBJ whole genome shotgun (WGS) entry which is preliminary data.</text>
</comment>